<keyword evidence="1" id="KW-0472">Membrane</keyword>
<dbReference type="STRING" id="1045775.SAMN05216378_5345"/>
<keyword evidence="1" id="KW-0812">Transmembrane</keyword>
<evidence type="ECO:0000313" key="3">
    <source>
        <dbReference type="Proteomes" id="UP000198855"/>
    </source>
</evidence>
<keyword evidence="1" id="KW-1133">Transmembrane helix</keyword>
<protein>
    <submittedName>
        <fullName evidence="2">Predicted membrane protein</fullName>
    </submittedName>
</protein>
<dbReference type="EMBL" id="FOMT01000006">
    <property type="protein sequence ID" value="SFF18478.1"/>
    <property type="molecule type" value="Genomic_DNA"/>
</dbReference>
<dbReference type="AlphaFoldDB" id="A0A1I2GMJ3"/>
<evidence type="ECO:0000256" key="1">
    <source>
        <dbReference type="SAM" id="Phobius"/>
    </source>
</evidence>
<reference evidence="3" key="1">
    <citation type="submission" date="2016-10" db="EMBL/GenBank/DDBJ databases">
        <authorList>
            <person name="Varghese N."/>
            <person name="Submissions S."/>
        </authorList>
    </citation>
    <scope>NUCLEOTIDE SEQUENCE [LARGE SCALE GENOMIC DNA]</scope>
    <source>
        <strain evidence="3">CGMCC 1.10784</strain>
    </source>
</reference>
<dbReference type="OrthoDB" id="195502at2"/>
<feature type="transmembrane region" description="Helical" evidence="1">
    <location>
        <begin position="142"/>
        <end position="166"/>
    </location>
</feature>
<feature type="transmembrane region" description="Helical" evidence="1">
    <location>
        <begin position="5"/>
        <end position="25"/>
    </location>
</feature>
<sequence>MKKSWWIMLFLSIAIMLPFIIPYLTFDPASSRVDISSRTIQYPALVLHIVLAFVAMITGFLQFHKKIRENNPSLHALLGKVYVVSVCISGGLALIVTCYEPDYGRALSFLFLDLIWLFTTVKGFRAAVNGDFAAHKLWMIRSFAITLTAVIARAVVPLLILFYLLLHGFALPNGRTGMIEEVLDNNIWAAFILHFIIVEWYLLRPRREQLSL</sequence>
<organism evidence="2 3">
    <name type="scientific">Paenibacillus catalpae</name>
    <dbReference type="NCBI Taxonomy" id="1045775"/>
    <lineage>
        <taxon>Bacteria</taxon>
        <taxon>Bacillati</taxon>
        <taxon>Bacillota</taxon>
        <taxon>Bacilli</taxon>
        <taxon>Bacillales</taxon>
        <taxon>Paenibacillaceae</taxon>
        <taxon>Paenibacillus</taxon>
    </lineage>
</organism>
<accession>A0A1I2GMJ3</accession>
<feature type="transmembrane region" description="Helical" evidence="1">
    <location>
        <begin position="103"/>
        <end position="121"/>
    </location>
</feature>
<dbReference type="InterPro" id="IPR018750">
    <property type="entry name" value="DUF2306_membrane"/>
</dbReference>
<dbReference type="RefSeq" id="WP_091189535.1">
    <property type="nucleotide sequence ID" value="NZ_FOMT01000006.1"/>
</dbReference>
<feature type="transmembrane region" description="Helical" evidence="1">
    <location>
        <begin position="45"/>
        <end position="64"/>
    </location>
</feature>
<gene>
    <name evidence="2" type="ORF">SAMN05216378_5345</name>
</gene>
<dbReference type="Proteomes" id="UP000198855">
    <property type="component" value="Unassembled WGS sequence"/>
</dbReference>
<feature type="transmembrane region" description="Helical" evidence="1">
    <location>
        <begin position="76"/>
        <end position="97"/>
    </location>
</feature>
<feature type="transmembrane region" description="Helical" evidence="1">
    <location>
        <begin position="186"/>
        <end position="203"/>
    </location>
</feature>
<keyword evidence="3" id="KW-1185">Reference proteome</keyword>
<dbReference type="Pfam" id="PF10067">
    <property type="entry name" value="DUF2306"/>
    <property type="match status" value="1"/>
</dbReference>
<proteinExistence type="predicted"/>
<name>A0A1I2GMJ3_9BACL</name>
<evidence type="ECO:0000313" key="2">
    <source>
        <dbReference type="EMBL" id="SFF18478.1"/>
    </source>
</evidence>